<evidence type="ECO:0000313" key="4">
    <source>
        <dbReference type="EMBL" id="VVM07947.1"/>
    </source>
</evidence>
<evidence type="ECO:0000256" key="2">
    <source>
        <dbReference type="ARBA" id="ARBA00022803"/>
    </source>
</evidence>
<dbReference type="PROSITE" id="PS50005">
    <property type="entry name" value="TPR"/>
    <property type="match status" value="5"/>
</dbReference>
<dbReference type="InterPro" id="IPR051012">
    <property type="entry name" value="CellSynth/LPSAsmb/PSIAsmb"/>
</dbReference>
<keyword evidence="5" id="KW-1185">Reference proteome</keyword>
<dbReference type="Gene3D" id="1.25.40.10">
    <property type="entry name" value="Tetratricopeptide repeat domain"/>
    <property type="match status" value="5"/>
</dbReference>
<proteinExistence type="predicted"/>
<keyword evidence="2 3" id="KW-0802">TPR repeat</keyword>
<gene>
    <name evidence="4" type="ORF">MAMC_01901</name>
</gene>
<comment type="caution">
    <text evidence="4">The sequence shown here is derived from an EMBL/GenBank/DDBJ whole genome shotgun (WGS) entry which is preliminary data.</text>
</comment>
<feature type="repeat" description="TPR" evidence="3">
    <location>
        <begin position="93"/>
        <end position="126"/>
    </location>
</feature>
<dbReference type="PANTHER" id="PTHR45586:SF1">
    <property type="entry name" value="LIPOPOLYSACCHARIDE ASSEMBLY PROTEIN B"/>
    <property type="match status" value="1"/>
</dbReference>
<dbReference type="InterPro" id="IPR011990">
    <property type="entry name" value="TPR-like_helical_dom_sf"/>
</dbReference>
<dbReference type="Pfam" id="PF14559">
    <property type="entry name" value="TPR_19"/>
    <property type="match status" value="2"/>
</dbReference>
<dbReference type="Proteomes" id="UP000381693">
    <property type="component" value="Unassembled WGS sequence"/>
</dbReference>
<organism evidence="4 5">
    <name type="scientific">Methylacidimicrobium cyclopophantes</name>
    <dbReference type="NCBI Taxonomy" id="1041766"/>
    <lineage>
        <taxon>Bacteria</taxon>
        <taxon>Pseudomonadati</taxon>
        <taxon>Verrucomicrobiota</taxon>
        <taxon>Methylacidimicrobium</taxon>
    </lineage>
</organism>
<dbReference type="InterPro" id="IPR019734">
    <property type="entry name" value="TPR_rpt"/>
</dbReference>
<dbReference type="EMBL" id="CABFUZ020000214">
    <property type="protein sequence ID" value="VVM07947.1"/>
    <property type="molecule type" value="Genomic_DNA"/>
</dbReference>
<name>A0A5E6MEN1_9BACT</name>
<feature type="repeat" description="TPR" evidence="3">
    <location>
        <begin position="459"/>
        <end position="492"/>
    </location>
</feature>
<evidence type="ECO:0000256" key="3">
    <source>
        <dbReference type="PROSITE-ProRule" id="PRU00339"/>
    </source>
</evidence>
<dbReference type="SUPFAM" id="SSF48452">
    <property type="entry name" value="TPR-like"/>
    <property type="match status" value="4"/>
</dbReference>
<dbReference type="Pfam" id="PF13174">
    <property type="entry name" value="TPR_6"/>
    <property type="match status" value="1"/>
</dbReference>
<keyword evidence="1" id="KW-0677">Repeat</keyword>
<accession>A0A5E6MEN1</accession>
<feature type="repeat" description="TPR" evidence="3">
    <location>
        <begin position="422"/>
        <end position="455"/>
    </location>
</feature>
<reference evidence="4" key="1">
    <citation type="submission" date="2019-09" db="EMBL/GenBank/DDBJ databases">
        <authorList>
            <person name="Cremers G."/>
        </authorList>
    </citation>
    <scope>NUCLEOTIDE SEQUENCE [LARGE SCALE GENOMIC DNA]</scope>
    <source>
        <strain evidence="4">3B</strain>
    </source>
</reference>
<dbReference type="OrthoDB" id="175022at2"/>
<dbReference type="Pfam" id="PF13432">
    <property type="entry name" value="TPR_16"/>
    <property type="match status" value="1"/>
</dbReference>
<feature type="repeat" description="TPR" evidence="3">
    <location>
        <begin position="646"/>
        <end position="679"/>
    </location>
</feature>
<dbReference type="AlphaFoldDB" id="A0A5E6MEN1"/>
<dbReference type="PANTHER" id="PTHR45586">
    <property type="entry name" value="TPR REPEAT-CONTAINING PROTEIN PA4667"/>
    <property type="match status" value="1"/>
</dbReference>
<sequence>MRSTGLMCMAEPRGNRRPSGRLLRALAFCLWLFGESQRALSAAAAGNPKEIELLPQAEAQFEEAVDLYRAGQYPEALRLFSETLPSLPAVKKEEALFDIGECYRLLGRSPDALSVYRMLTKSNPKSLFAPAAWFWEGKLLMEREHYGEAIPLLQLALDRGGGETADAARYLLALCDFHVGNEAAGSEELRKVASSSSPYRWEASRLLAVYLEKKGDWAGALRYWRSLATEAKEPSRKWQATARAGWAAMRAGEEKTAEELFRQCLGPDVPEQWRNLAYEGQFEEALAQKRFDEALALLQSHPERFALERKVSLLLRLGNACLQAGEKGIAFQVFDHCLSLNPSGPAIAEAAYGRLVALAGLNQKGVLDETTAFLDRFGASSPYAVRVRFLQAQALSARGRFADSLPIWEELVSQKAAGVPRSSALLGLGRAYFECGRWKEAAETLQRLGAEAPDAPELLQARMTEGAAWDRAGNFAKALEAWKEALDLAPRGSSEREAALEQTALLARQLKETKEMEAAFQALVDEYPKAKLRPLGYLLLGQAELGEKRYGEAEKHLLEAREGEPAQFFGPATNLLVWVAYGEKNLEKMERYLGELEEKAPETAAQLPAALYYWAGLSWAKENRWILAKNALQKVCSRSDAGSYLASAYWELAEIERKLHEWPSAIQCYREFRKLDPKGADNSPVLLGFAEAETGAGDYASAQKHLEQVLLQEPEGRRNAEARMLLGNLYWAQKNYAEAAKTYSTLSLIYQDDEITPRAMEKAASSFARLGDAAQAANWRKRLKERYPDFKPDA</sequence>
<dbReference type="SMART" id="SM00028">
    <property type="entry name" value="TPR"/>
    <property type="match status" value="11"/>
</dbReference>
<evidence type="ECO:0000256" key="1">
    <source>
        <dbReference type="ARBA" id="ARBA00022737"/>
    </source>
</evidence>
<evidence type="ECO:0000313" key="5">
    <source>
        <dbReference type="Proteomes" id="UP000381693"/>
    </source>
</evidence>
<feature type="repeat" description="TPR" evidence="3">
    <location>
        <begin position="311"/>
        <end position="344"/>
    </location>
</feature>
<protein>
    <submittedName>
        <fullName evidence="4">Uncharacterized protein</fullName>
    </submittedName>
</protein>